<dbReference type="SUPFAM" id="SSF140566">
    <property type="entry name" value="FlgN-like"/>
    <property type="match status" value="1"/>
</dbReference>
<protein>
    <submittedName>
        <fullName evidence="2">Uncharacterized protein</fullName>
    </submittedName>
</protein>
<reference evidence="2 3" key="1">
    <citation type="submission" date="2015-01" db="EMBL/GenBank/DDBJ databases">
        <title>The Genome Sequence of Cladophialophora immunda CBS83496.</title>
        <authorList>
            <consortium name="The Broad Institute Genomics Platform"/>
            <person name="Cuomo C."/>
            <person name="de Hoog S."/>
            <person name="Gorbushina A."/>
            <person name="Stielow B."/>
            <person name="Teixiera M."/>
            <person name="Abouelleil A."/>
            <person name="Chapman S.B."/>
            <person name="Priest M."/>
            <person name="Young S.K."/>
            <person name="Wortman J."/>
            <person name="Nusbaum C."/>
            <person name="Birren B."/>
        </authorList>
    </citation>
    <scope>NUCLEOTIDE SEQUENCE [LARGE SCALE GENOMIC DNA]</scope>
    <source>
        <strain evidence="2 3">CBS 83496</strain>
    </source>
</reference>
<sequence length="222" mass="23464">MSTDLGYASHLQTDNEFLRSLVQQTQREKRALIDTIETLQSEKSQLNTQIENMGQERNALLTERDILHATIKKLQFPTGANPYVQAHGHIGSMRSPSATTFPSNNPWGAIGTGSRGNSTSPNGTPVDSPAMQPRSFSFAALGAVGAVGSIPAHLACGTARTSIKVSSDSTFDSSVPTHGSLNGNGVEGANIKADTQLDDTLVSSNVEGERLKNLLSGLGPTF</sequence>
<dbReference type="HOGENOM" id="CLU_1245226_0_0_1"/>
<proteinExistence type="predicted"/>
<organism evidence="2 3">
    <name type="scientific">Cladophialophora immunda</name>
    <dbReference type="NCBI Taxonomy" id="569365"/>
    <lineage>
        <taxon>Eukaryota</taxon>
        <taxon>Fungi</taxon>
        <taxon>Dikarya</taxon>
        <taxon>Ascomycota</taxon>
        <taxon>Pezizomycotina</taxon>
        <taxon>Eurotiomycetes</taxon>
        <taxon>Chaetothyriomycetidae</taxon>
        <taxon>Chaetothyriales</taxon>
        <taxon>Herpotrichiellaceae</taxon>
        <taxon>Cladophialophora</taxon>
    </lineage>
</organism>
<dbReference type="InterPro" id="IPR036679">
    <property type="entry name" value="FlgN-like_sf"/>
</dbReference>
<dbReference type="GeneID" id="27346586"/>
<dbReference type="VEuPathDB" id="FungiDB:PV07_07392"/>
<feature type="coiled-coil region" evidence="1">
    <location>
        <begin position="22"/>
        <end position="63"/>
    </location>
</feature>
<evidence type="ECO:0000256" key="1">
    <source>
        <dbReference type="SAM" id="Coils"/>
    </source>
</evidence>
<name>A0A0D2CVF5_9EURO</name>
<evidence type="ECO:0000313" key="3">
    <source>
        <dbReference type="Proteomes" id="UP000054466"/>
    </source>
</evidence>
<keyword evidence="3" id="KW-1185">Reference proteome</keyword>
<keyword evidence="1" id="KW-0175">Coiled coil</keyword>
<dbReference type="OrthoDB" id="1918685at2759"/>
<dbReference type="AlphaFoldDB" id="A0A0D2CVF5"/>
<gene>
    <name evidence="2" type="ORF">PV07_07392</name>
</gene>
<dbReference type="EMBL" id="KN847043">
    <property type="protein sequence ID" value="KIW27669.1"/>
    <property type="molecule type" value="Genomic_DNA"/>
</dbReference>
<evidence type="ECO:0000313" key="2">
    <source>
        <dbReference type="EMBL" id="KIW27669.1"/>
    </source>
</evidence>
<dbReference type="Proteomes" id="UP000054466">
    <property type="component" value="Unassembled WGS sequence"/>
</dbReference>
<accession>A0A0D2CVF5</accession>
<dbReference type="RefSeq" id="XP_016247885.1">
    <property type="nucleotide sequence ID" value="XM_016394466.1"/>
</dbReference>